<reference evidence="1 2" key="1">
    <citation type="journal article" date="2022" name="Front. Microbiol.">
        <title>Identification and characterization of a novel class of self-sufficient cytochrome P450 hydroxylase involved in cyclohexanecarboxylate degradation in Paraburkholderia terrae strain KU-64.</title>
        <authorList>
            <person name="Yamamoto T."/>
            <person name="Hasegawa Y."/>
            <person name="Iwaki H."/>
        </authorList>
    </citation>
    <scope>NUCLEOTIDE SEQUENCE [LARGE SCALE GENOMIC DNA]</scope>
    <source>
        <strain evidence="1 2">KU-64</strain>
    </source>
</reference>
<name>A0ABN6JVN4_9BURK</name>
<organism evidence="1 2">
    <name type="scientific">Paraburkholderia terrae</name>
    <dbReference type="NCBI Taxonomy" id="311230"/>
    <lineage>
        <taxon>Bacteria</taxon>
        <taxon>Pseudomonadati</taxon>
        <taxon>Pseudomonadota</taxon>
        <taxon>Betaproteobacteria</taxon>
        <taxon>Burkholderiales</taxon>
        <taxon>Burkholderiaceae</taxon>
        <taxon>Paraburkholderia</taxon>
    </lineage>
</organism>
<keyword evidence="2" id="KW-1185">Reference proteome</keyword>
<sequence length="82" mass="9134">MPRTGMSFDATCAGTLDICTATRCGATWEDAFRLALERRLPDSHEYSQHLRGGPSQAQQLPALKATLYVSESENQKQWGKFT</sequence>
<evidence type="ECO:0000313" key="2">
    <source>
        <dbReference type="Proteomes" id="UP001319874"/>
    </source>
</evidence>
<dbReference type="Proteomes" id="UP001319874">
    <property type="component" value="Chromosome 4"/>
</dbReference>
<gene>
    <name evidence="1" type="ORF">PTKU64_87080</name>
</gene>
<accession>A0ABN6JVN4</accession>
<protein>
    <submittedName>
        <fullName evidence="1">Uncharacterized protein</fullName>
    </submittedName>
</protein>
<dbReference type="EMBL" id="AP024958">
    <property type="protein sequence ID" value="BCZ85033.1"/>
    <property type="molecule type" value="Genomic_DNA"/>
</dbReference>
<proteinExistence type="predicted"/>
<evidence type="ECO:0000313" key="1">
    <source>
        <dbReference type="EMBL" id="BCZ85033.1"/>
    </source>
</evidence>